<dbReference type="EMBL" id="DYZA01000248">
    <property type="protein sequence ID" value="HJD98361.1"/>
    <property type="molecule type" value="Genomic_DNA"/>
</dbReference>
<comment type="caution">
    <text evidence="1">The sequence shown here is derived from an EMBL/GenBank/DDBJ whole genome shotgun (WGS) entry which is preliminary data.</text>
</comment>
<evidence type="ECO:0000313" key="1">
    <source>
        <dbReference type="EMBL" id="HJD98361.1"/>
    </source>
</evidence>
<gene>
    <name evidence="1" type="ORF">K8W16_12045</name>
</gene>
<evidence type="ECO:0000313" key="2">
    <source>
        <dbReference type="Proteomes" id="UP000698963"/>
    </source>
</evidence>
<reference evidence="1" key="1">
    <citation type="journal article" date="2021" name="PeerJ">
        <title>Extensive microbial diversity within the chicken gut microbiome revealed by metagenomics and culture.</title>
        <authorList>
            <person name="Gilroy R."/>
            <person name="Ravi A."/>
            <person name="Getino M."/>
            <person name="Pursley I."/>
            <person name="Horton D.L."/>
            <person name="Alikhan N.F."/>
            <person name="Baker D."/>
            <person name="Gharbi K."/>
            <person name="Hall N."/>
            <person name="Watson M."/>
            <person name="Adriaenssens E.M."/>
            <person name="Foster-Nyarko E."/>
            <person name="Jarju S."/>
            <person name="Secka A."/>
            <person name="Antonio M."/>
            <person name="Oren A."/>
            <person name="Chaudhuri R.R."/>
            <person name="La Ragione R."/>
            <person name="Hildebrand F."/>
            <person name="Pallen M.J."/>
        </authorList>
    </citation>
    <scope>NUCLEOTIDE SEQUENCE</scope>
    <source>
        <strain evidence="1">ChiGjej2B2-19336</strain>
    </source>
</reference>
<dbReference type="RefSeq" id="WP_304124185.1">
    <property type="nucleotide sequence ID" value="NZ_DYZA01000248.1"/>
</dbReference>
<proteinExistence type="predicted"/>
<accession>A0A921DSP2</accession>
<sequence length="123" mass="13461">MMGFFDNLLKSPGKALARAFLNSEKAMTLANARLSDFLHINSIVCREDLSLMVNFSIHGMQQDITINISDYSIAEDGSWICIGKACCSVAGIDNALAAFVQGKRLPIPEKHASTLVKVKKFLL</sequence>
<reference evidence="1" key="2">
    <citation type="submission" date="2021-09" db="EMBL/GenBank/DDBJ databases">
        <authorList>
            <person name="Gilroy R."/>
        </authorList>
    </citation>
    <scope>NUCLEOTIDE SEQUENCE</scope>
    <source>
        <strain evidence="1">ChiGjej2B2-19336</strain>
    </source>
</reference>
<name>A0A921DSP2_9BACT</name>
<protein>
    <submittedName>
        <fullName evidence="1">Uncharacterized protein</fullName>
    </submittedName>
</protein>
<dbReference type="AlphaFoldDB" id="A0A921DSP2"/>
<dbReference type="Proteomes" id="UP000698963">
    <property type="component" value="Unassembled WGS sequence"/>
</dbReference>
<organism evidence="1 2">
    <name type="scientific">Mailhella massiliensis</name>
    <dbReference type="NCBI Taxonomy" id="1903261"/>
    <lineage>
        <taxon>Bacteria</taxon>
        <taxon>Pseudomonadati</taxon>
        <taxon>Thermodesulfobacteriota</taxon>
        <taxon>Desulfovibrionia</taxon>
        <taxon>Desulfovibrionales</taxon>
        <taxon>Desulfovibrionaceae</taxon>
        <taxon>Mailhella</taxon>
    </lineage>
</organism>